<keyword evidence="8" id="KW-1185">Reference proteome</keyword>
<keyword evidence="5" id="KW-0472">Membrane</keyword>
<dbReference type="InterPro" id="IPR003594">
    <property type="entry name" value="HATPase_dom"/>
</dbReference>
<feature type="transmembrane region" description="Helical" evidence="5">
    <location>
        <begin position="196"/>
        <end position="219"/>
    </location>
</feature>
<keyword evidence="5" id="KW-0812">Transmembrane</keyword>
<feature type="transmembrane region" description="Helical" evidence="5">
    <location>
        <begin position="6"/>
        <end position="32"/>
    </location>
</feature>
<evidence type="ECO:0000313" key="7">
    <source>
        <dbReference type="EMBL" id="QLI04686.1"/>
    </source>
</evidence>
<dbReference type="SUPFAM" id="SSF55874">
    <property type="entry name" value="ATPase domain of HSP90 chaperone/DNA topoisomerase II/histidine kinase"/>
    <property type="match status" value="1"/>
</dbReference>
<dbReference type="PANTHER" id="PTHR43547:SF2">
    <property type="entry name" value="HYBRID SIGNAL TRANSDUCTION HISTIDINE KINASE C"/>
    <property type="match status" value="1"/>
</dbReference>
<dbReference type="Gene3D" id="1.10.287.130">
    <property type="match status" value="1"/>
</dbReference>
<dbReference type="InterPro" id="IPR036097">
    <property type="entry name" value="HisK_dim/P_sf"/>
</dbReference>
<dbReference type="InterPro" id="IPR003661">
    <property type="entry name" value="HisK_dim/P_dom"/>
</dbReference>
<name>A0A7H9CF43_9BACT</name>
<dbReference type="InterPro" id="IPR036890">
    <property type="entry name" value="HATPase_C_sf"/>
</dbReference>
<evidence type="ECO:0000256" key="5">
    <source>
        <dbReference type="SAM" id="Phobius"/>
    </source>
</evidence>
<keyword evidence="7" id="KW-0418">Kinase</keyword>
<evidence type="ECO:0000256" key="1">
    <source>
        <dbReference type="ARBA" id="ARBA00000085"/>
    </source>
</evidence>
<keyword evidence="3" id="KW-0597">Phosphoprotein</keyword>
<dbReference type="Pfam" id="PF00512">
    <property type="entry name" value="HisKA"/>
    <property type="match status" value="1"/>
</dbReference>
<evidence type="ECO:0000313" key="8">
    <source>
        <dbReference type="Proteomes" id="UP000509414"/>
    </source>
</evidence>
<gene>
    <name evidence="7" type="ORF">CINF_0134</name>
</gene>
<protein>
    <recommendedName>
        <fullName evidence="2">histidine kinase</fullName>
        <ecNumber evidence="2">2.7.13.3</ecNumber>
    </recommendedName>
</protein>
<sequence>MIDKNLKYPLLVLLVYVCTSGAFVLFFGTFYYQSKKNDILNHTSFILHDGARQIAYIRRTNGDMDGIFGFRNYDINIFNLAQNSYEVQEFNDIPNELTQAIKHLQKDFKQNSKKKTKPSYPLDETLPPPNIAPPDEKALPEHITPDEKSPQNTKPKERINNFIISQNYAYYIAPIHKRSLVLILRTNELHKANARLFASVLVICLLSFGVVLVLSYFIVRLAYAPLLGHIKALNTFITDTTHEINTPLSVILMSLEMYEKNPQKYLANIKNAAFSLSQLFSDLSSTLKTQPLSFEHIDVSALIKERVGFFELSASKKQISFKLDLAPLELTSDKFRLSKIIDNLLSNAIKYSFSGEIISVSLENNKLAIAQKGVVINKQNLEKIYDKFTRFDRTNGGFGIGLSLVKRFCDELNYTITASSNEKQTTFCVSFM</sequence>
<keyword evidence="5" id="KW-1133">Transmembrane helix</keyword>
<evidence type="ECO:0000256" key="4">
    <source>
        <dbReference type="SAM" id="MobiDB-lite"/>
    </source>
</evidence>
<dbReference type="Gene3D" id="3.30.565.10">
    <property type="entry name" value="Histidine kinase-like ATPase, C-terminal domain"/>
    <property type="match status" value="1"/>
</dbReference>
<reference evidence="7 8" key="1">
    <citation type="submission" date="2020-02" db="EMBL/GenBank/DDBJ databases">
        <title>Complete genome sequence of the novel Campylobacter species Candidatus Campylobacter infans.</title>
        <authorList>
            <person name="Duim B."/>
            <person name="Zomer A."/>
            <person name="van der Graaf L."/>
            <person name="Wagenaar J."/>
        </authorList>
    </citation>
    <scope>NUCLEOTIDE SEQUENCE [LARGE SCALE GENOMIC DNA]</scope>
    <source>
        <strain evidence="7 8">19S00001</strain>
    </source>
</reference>
<accession>A0A7H9CF43</accession>
<comment type="catalytic activity">
    <reaction evidence="1">
        <text>ATP + protein L-histidine = ADP + protein N-phospho-L-histidine.</text>
        <dbReference type="EC" id="2.7.13.3"/>
    </reaction>
</comment>
<organism evidence="7 8">
    <name type="scientific">Candidatus Campylobacter infans</name>
    <dbReference type="NCBI Taxonomy" id="2561898"/>
    <lineage>
        <taxon>Bacteria</taxon>
        <taxon>Pseudomonadati</taxon>
        <taxon>Campylobacterota</taxon>
        <taxon>Epsilonproteobacteria</taxon>
        <taxon>Campylobacterales</taxon>
        <taxon>Campylobacteraceae</taxon>
        <taxon>Campylobacter</taxon>
    </lineage>
</organism>
<dbReference type="InterPro" id="IPR005467">
    <property type="entry name" value="His_kinase_dom"/>
</dbReference>
<dbReference type="PROSITE" id="PS50109">
    <property type="entry name" value="HIS_KIN"/>
    <property type="match status" value="1"/>
</dbReference>
<dbReference type="CDD" id="cd00082">
    <property type="entry name" value="HisKA"/>
    <property type="match status" value="1"/>
</dbReference>
<evidence type="ECO:0000256" key="2">
    <source>
        <dbReference type="ARBA" id="ARBA00012438"/>
    </source>
</evidence>
<dbReference type="Pfam" id="PF02518">
    <property type="entry name" value="HATPase_c"/>
    <property type="match status" value="1"/>
</dbReference>
<dbReference type="PANTHER" id="PTHR43547">
    <property type="entry name" value="TWO-COMPONENT HISTIDINE KINASE"/>
    <property type="match status" value="1"/>
</dbReference>
<dbReference type="GO" id="GO:0000155">
    <property type="term" value="F:phosphorelay sensor kinase activity"/>
    <property type="evidence" value="ECO:0007669"/>
    <property type="project" value="InterPro"/>
</dbReference>
<evidence type="ECO:0000259" key="6">
    <source>
        <dbReference type="PROSITE" id="PS50109"/>
    </source>
</evidence>
<dbReference type="AlphaFoldDB" id="A0A7H9CF43"/>
<dbReference type="SMART" id="SM00388">
    <property type="entry name" value="HisKA"/>
    <property type="match status" value="1"/>
</dbReference>
<dbReference type="EMBL" id="CP049075">
    <property type="protein sequence ID" value="QLI04686.1"/>
    <property type="molecule type" value="Genomic_DNA"/>
</dbReference>
<keyword evidence="7" id="KW-0808">Transferase</keyword>
<dbReference type="EC" id="2.7.13.3" evidence="2"/>
<feature type="region of interest" description="Disordered" evidence="4">
    <location>
        <begin position="108"/>
        <end position="156"/>
    </location>
</feature>
<evidence type="ECO:0000256" key="3">
    <source>
        <dbReference type="ARBA" id="ARBA00022553"/>
    </source>
</evidence>
<feature type="compositionally biased region" description="Basic and acidic residues" evidence="4">
    <location>
        <begin position="134"/>
        <end position="156"/>
    </location>
</feature>
<dbReference type="SUPFAM" id="SSF47384">
    <property type="entry name" value="Homodimeric domain of signal transducing histidine kinase"/>
    <property type="match status" value="1"/>
</dbReference>
<proteinExistence type="predicted"/>
<dbReference type="KEGG" id="cinf:CINF_0134"/>
<dbReference type="Proteomes" id="UP000509414">
    <property type="component" value="Chromosome"/>
</dbReference>
<dbReference type="SMART" id="SM00387">
    <property type="entry name" value="HATPase_c"/>
    <property type="match status" value="1"/>
</dbReference>
<dbReference type="RefSeq" id="WP_178695778.1">
    <property type="nucleotide sequence ID" value="NZ_CP049075.1"/>
</dbReference>
<feature type="domain" description="Histidine kinase" evidence="6">
    <location>
        <begin position="239"/>
        <end position="432"/>
    </location>
</feature>